<keyword evidence="6" id="KW-0653">Protein transport</keyword>
<dbReference type="GO" id="GO:0015031">
    <property type="term" value="P:protein transport"/>
    <property type="evidence" value="ECO:0007669"/>
    <property type="project" value="UniProtKB-KW"/>
</dbReference>
<dbReference type="Proteomes" id="UP000199416">
    <property type="component" value="Unassembled WGS sequence"/>
</dbReference>
<evidence type="ECO:0000313" key="11">
    <source>
        <dbReference type="EMBL" id="SDD09078.1"/>
    </source>
</evidence>
<proteinExistence type="inferred from homology"/>
<evidence type="ECO:0000256" key="1">
    <source>
        <dbReference type="ARBA" id="ARBA00004162"/>
    </source>
</evidence>
<dbReference type="STRING" id="1190417.SAMN05660690_3349"/>
<accession>A0A1G6RWY8</accession>
<evidence type="ECO:0000256" key="5">
    <source>
        <dbReference type="ARBA" id="ARBA00022692"/>
    </source>
</evidence>
<name>A0A1G6RWY8_9ACTN</name>
<dbReference type="OrthoDB" id="2200301at2"/>
<evidence type="ECO:0000256" key="10">
    <source>
        <dbReference type="SAM" id="MobiDB-lite"/>
    </source>
</evidence>
<evidence type="ECO:0000256" key="3">
    <source>
        <dbReference type="ARBA" id="ARBA00022448"/>
    </source>
</evidence>
<comment type="subcellular location">
    <subcellularLocation>
        <location evidence="1">Cell membrane</location>
        <topology evidence="1">Single-pass membrane protein</topology>
    </subcellularLocation>
</comment>
<keyword evidence="12" id="KW-1185">Reference proteome</keyword>
<keyword evidence="9" id="KW-0472">Membrane</keyword>
<dbReference type="NCBIfam" id="TIGR00739">
    <property type="entry name" value="yajC"/>
    <property type="match status" value="1"/>
</dbReference>
<keyword evidence="8" id="KW-0811">Translocation</keyword>
<sequence length="121" mass="12494">MELFPLLLLVLAFVALIVLPNRARKRQQQQTQSALAVGVPVTMAGGLHGTVAGLADPATIDVEIAPGVVVTYARQAVLQVRPPAGDLPGPVATGETVVDPVVDDTPSRDDRPGDGPTGKTL</sequence>
<gene>
    <name evidence="11" type="ORF">SAMN05660690_3349</name>
</gene>
<dbReference type="PANTHER" id="PTHR33909">
    <property type="entry name" value="SEC TRANSLOCON ACCESSORY COMPLEX SUBUNIT YAJC"/>
    <property type="match status" value="1"/>
</dbReference>
<dbReference type="EMBL" id="FMZF01000005">
    <property type="protein sequence ID" value="SDD09078.1"/>
    <property type="molecule type" value="Genomic_DNA"/>
</dbReference>
<evidence type="ECO:0000313" key="12">
    <source>
        <dbReference type="Proteomes" id="UP000199416"/>
    </source>
</evidence>
<dbReference type="GO" id="GO:0005886">
    <property type="term" value="C:plasma membrane"/>
    <property type="evidence" value="ECO:0007669"/>
    <property type="project" value="UniProtKB-SubCell"/>
</dbReference>
<keyword evidence="5" id="KW-0812">Transmembrane</keyword>
<reference evidence="12" key="1">
    <citation type="submission" date="2016-10" db="EMBL/GenBank/DDBJ databases">
        <authorList>
            <person name="Varghese N."/>
            <person name="Submissions S."/>
        </authorList>
    </citation>
    <scope>NUCLEOTIDE SEQUENCE [LARGE SCALE GENOMIC DNA]</scope>
    <source>
        <strain evidence="12">DSM 45421</strain>
    </source>
</reference>
<dbReference type="RefSeq" id="WP_091367128.1">
    <property type="nucleotide sequence ID" value="NZ_FMZF01000005.1"/>
</dbReference>
<dbReference type="SMART" id="SM01323">
    <property type="entry name" value="YajC"/>
    <property type="match status" value="1"/>
</dbReference>
<dbReference type="AlphaFoldDB" id="A0A1G6RWY8"/>
<evidence type="ECO:0000256" key="4">
    <source>
        <dbReference type="ARBA" id="ARBA00022475"/>
    </source>
</evidence>
<dbReference type="InterPro" id="IPR003849">
    <property type="entry name" value="Preprotein_translocase_YajC"/>
</dbReference>
<keyword evidence="7" id="KW-1133">Transmembrane helix</keyword>
<evidence type="ECO:0000256" key="2">
    <source>
        <dbReference type="ARBA" id="ARBA00006742"/>
    </source>
</evidence>
<evidence type="ECO:0000256" key="7">
    <source>
        <dbReference type="ARBA" id="ARBA00022989"/>
    </source>
</evidence>
<dbReference type="Pfam" id="PF02699">
    <property type="entry name" value="YajC"/>
    <property type="match status" value="1"/>
</dbReference>
<feature type="region of interest" description="Disordered" evidence="10">
    <location>
        <begin position="82"/>
        <end position="121"/>
    </location>
</feature>
<organism evidence="11 12">
    <name type="scientific">Geodermatophilus telluris</name>
    <dbReference type="NCBI Taxonomy" id="1190417"/>
    <lineage>
        <taxon>Bacteria</taxon>
        <taxon>Bacillati</taxon>
        <taxon>Actinomycetota</taxon>
        <taxon>Actinomycetes</taxon>
        <taxon>Geodermatophilales</taxon>
        <taxon>Geodermatophilaceae</taxon>
        <taxon>Geodermatophilus</taxon>
    </lineage>
</organism>
<comment type="similarity">
    <text evidence="2">Belongs to the YajC family.</text>
</comment>
<dbReference type="PANTHER" id="PTHR33909:SF1">
    <property type="entry name" value="SEC TRANSLOCON ACCESSORY COMPLEX SUBUNIT YAJC"/>
    <property type="match status" value="1"/>
</dbReference>
<keyword evidence="3" id="KW-0813">Transport</keyword>
<evidence type="ECO:0000256" key="8">
    <source>
        <dbReference type="ARBA" id="ARBA00023010"/>
    </source>
</evidence>
<protein>
    <submittedName>
        <fullName evidence="11">Preprotein translocase subunit YajC</fullName>
    </submittedName>
</protein>
<evidence type="ECO:0000256" key="6">
    <source>
        <dbReference type="ARBA" id="ARBA00022927"/>
    </source>
</evidence>
<keyword evidence="4" id="KW-1003">Cell membrane</keyword>
<evidence type="ECO:0000256" key="9">
    <source>
        <dbReference type="ARBA" id="ARBA00023136"/>
    </source>
</evidence>